<dbReference type="InterPro" id="IPR016181">
    <property type="entry name" value="Acyl_CoA_acyltransferase"/>
</dbReference>
<dbReference type="EMBL" id="FNVT01000003">
    <property type="protein sequence ID" value="SEG60534.1"/>
    <property type="molecule type" value="Genomic_DNA"/>
</dbReference>
<dbReference type="CDD" id="cd04301">
    <property type="entry name" value="NAT_SF"/>
    <property type="match status" value="1"/>
</dbReference>
<dbReference type="AlphaFoldDB" id="A0A1H6BIS1"/>
<dbReference type="Gene3D" id="3.40.630.30">
    <property type="match status" value="1"/>
</dbReference>
<organism evidence="2 3">
    <name type="scientific">Nonomuraea solani</name>
    <dbReference type="NCBI Taxonomy" id="1144553"/>
    <lineage>
        <taxon>Bacteria</taxon>
        <taxon>Bacillati</taxon>
        <taxon>Actinomycetota</taxon>
        <taxon>Actinomycetes</taxon>
        <taxon>Streptosporangiales</taxon>
        <taxon>Streptosporangiaceae</taxon>
        <taxon>Nonomuraea</taxon>
    </lineage>
</organism>
<dbReference type="InterPro" id="IPR000182">
    <property type="entry name" value="GNAT_dom"/>
</dbReference>
<dbReference type="SUPFAM" id="SSF55729">
    <property type="entry name" value="Acyl-CoA N-acyltransferases (Nat)"/>
    <property type="match status" value="1"/>
</dbReference>
<protein>
    <submittedName>
        <fullName evidence="2">Acetyltransferase (GNAT) family protein</fullName>
    </submittedName>
</protein>
<sequence>MREATAGHLDRLDDLSPVIEARVASLAMRHRDVRRTFCSAMGGQKTVRRLCGALTQWRTMTNFEPLTAADVRLMQGLAQRVTATRPDLVNSDASFGELAWNWGKGHAAYGASWGRRLWFSGGELVAWGWAHLPHQVRWNDGSVKDVTGAYLAYQVHPDHAGLVDEVIDWYDATAAGLERTVLPGAADEFALKRWAAHGYEMDAAELGDTGSWTQLNERDLTDVEQPVLPDGFRFRTADEAGPEAAVQAHVNAWTPSPYTAEAYQGVRRTAGYRGDLHVLVEAPDGTMASSTIMWLDEVNKTAEFEPVGTHPGYRRRGLGRAMLLHGMRLARAAGATHMTVVCLGAPGHPGARGLYYGVGFRELSRDVPLIKTATAG</sequence>
<feature type="domain" description="N-acetyltransferase" evidence="1">
    <location>
        <begin position="232"/>
        <end position="374"/>
    </location>
</feature>
<keyword evidence="3" id="KW-1185">Reference proteome</keyword>
<evidence type="ECO:0000313" key="2">
    <source>
        <dbReference type="EMBL" id="SEG60534.1"/>
    </source>
</evidence>
<keyword evidence="2" id="KW-0808">Transferase</keyword>
<evidence type="ECO:0000313" key="3">
    <source>
        <dbReference type="Proteomes" id="UP000236732"/>
    </source>
</evidence>
<evidence type="ECO:0000259" key="1">
    <source>
        <dbReference type="PROSITE" id="PS51186"/>
    </source>
</evidence>
<accession>A0A1H6BIS1</accession>
<proteinExistence type="predicted"/>
<dbReference type="Pfam" id="PF00583">
    <property type="entry name" value="Acetyltransf_1"/>
    <property type="match status" value="1"/>
</dbReference>
<dbReference type="GO" id="GO:0016747">
    <property type="term" value="F:acyltransferase activity, transferring groups other than amino-acyl groups"/>
    <property type="evidence" value="ECO:0007669"/>
    <property type="project" value="InterPro"/>
</dbReference>
<reference evidence="2 3" key="1">
    <citation type="submission" date="2016-10" db="EMBL/GenBank/DDBJ databases">
        <authorList>
            <person name="de Groot N.N."/>
        </authorList>
    </citation>
    <scope>NUCLEOTIDE SEQUENCE [LARGE SCALE GENOMIC DNA]</scope>
    <source>
        <strain evidence="2 3">CGMCC 4.7037</strain>
    </source>
</reference>
<gene>
    <name evidence="2" type="ORF">SAMN05444920_103420</name>
</gene>
<dbReference type="PROSITE" id="PS51186">
    <property type="entry name" value="GNAT"/>
    <property type="match status" value="1"/>
</dbReference>
<dbReference type="Proteomes" id="UP000236732">
    <property type="component" value="Unassembled WGS sequence"/>
</dbReference>
<name>A0A1H6BIS1_9ACTN</name>